<dbReference type="GeneID" id="106814830"/>
<keyword evidence="1" id="KW-1185">Reference proteome</keyword>
<proteinExistence type="predicted"/>
<name>A0ABM1ER52_PRICU</name>
<dbReference type="PANTHER" id="PTHR47331:SF1">
    <property type="entry name" value="GAG-LIKE PROTEIN"/>
    <property type="match status" value="1"/>
</dbReference>
<organism evidence="1 2">
    <name type="scientific">Priapulus caudatus</name>
    <name type="common">Priapulid worm</name>
    <dbReference type="NCBI Taxonomy" id="37621"/>
    <lineage>
        <taxon>Eukaryota</taxon>
        <taxon>Metazoa</taxon>
        <taxon>Ecdysozoa</taxon>
        <taxon>Scalidophora</taxon>
        <taxon>Priapulida</taxon>
        <taxon>Priapulimorpha</taxon>
        <taxon>Priapulimorphida</taxon>
        <taxon>Priapulidae</taxon>
        <taxon>Priapulus</taxon>
    </lineage>
</organism>
<gene>
    <name evidence="2" type="primary">LOC106814830</name>
</gene>
<dbReference type="Proteomes" id="UP000695022">
    <property type="component" value="Unplaced"/>
</dbReference>
<reference evidence="2" key="1">
    <citation type="submission" date="2025-08" db="UniProtKB">
        <authorList>
            <consortium name="RefSeq"/>
        </authorList>
    </citation>
    <scope>IDENTIFICATION</scope>
</reference>
<accession>A0ABM1ER52</accession>
<evidence type="ECO:0000313" key="2">
    <source>
        <dbReference type="RefSeq" id="XP_014674673.1"/>
    </source>
</evidence>
<dbReference type="Pfam" id="PF05380">
    <property type="entry name" value="Peptidase_A17"/>
    <property type="match status" value="1"/>
</dbReference>
<protein>
    <submittedName>
        <fullName evidence="2">Uncharacterized protein LOC106814830</fullName>
    </submittedName>
</protein>
<dbReference type="PANTHER" id="PTHR47331">
    <property type="entry name" value="PHD-TYPE DOMAIN-CONTAINING PROTEIN"/>
    <property type="match status" value="1"/>
</dbReference>
<sequence length="240" mass="27057">MEENICGIQEARAVQVSQMSDSTGSGQWLVEEGVYECRLVASKSRVAPLKRLTIPRLELQAAVIAARLAETIVQEFTFEFKGLYFFSDSMIVLRWLKKPPGWFKLFVSVRVAEIQGKTGGASWRHVAGTDNPADDLSKGINDQGLKKRWMSGPEFLTKPEGEWPQRFEDQGCDEGEEAKAIFTGSVNVQQDVDIGIDDIQSWEELLEAYKRQINNGSVLEVADIQNLEAEMLRRVQKEFP</sequence>
<dbReference type="InterPro" id="IPR008042">
    <property type="entry name" value="Retrotrans_Pao"/>
</dbReference>
<evidence type="ECO:0000313" key="1">
    <source>
        <dbReference type="Proteomes" id="UP000695022"/>
    </source>
</evidence>
<dbReference type="RefSeq" id="XP_014674673.1">
    <property type="nucleotide sequence ID" value="XM_014819187.1"/>
</dbReference>